<feature type="region of interest" description="Disordered" evidence="1">
    <location>
        <begin position="133"/>
        <end position="196"/>
    </location>
</feature>
<organism evidence="3 4">
    <name type="scientific">Streptomyces sp. 900129855</name>
    <dbReference type="NCBI Taxonomy" id="3155129"/>
    <lineage>
        <taxon>Bacteria</taxon>
        <taxon>Bacillati</taxon>
        <taxon>Actinomycetota</taxon>
        <taxon>Actinomycetes</taxon>
        <taxon>Kitasatosporales</taxon>
        <taxon>Streptomycetaceae</taxon>
        <taxon>Streptomyces</taxon>
    </lineage>
</organism>
<dbReference type="Proteomes" id="UP001550739">
    <property type="component" value="Unassembled WGS sequence"/>
</dbReference>
<protein>
    <submittedName>
        <fullName evidence="3">Uncharacterized protein</fullName>
    </submittedName>
</protein>
<proteinExistence type="predicted"/>
<feature type="transmembrane region" description="Helical" evidence="2">
    <location>
        <begin position="107"/>
        <end position="128"/>
    </location>
</feature>
<feature type="compositionally biased region" description="Basic and acidic residues" evidence="1">
    <location>
        <begin position="223"/>
        <end position="272"/>
    </location>
</feature>
<sequence length="288" mass="29826">MGERLNDGAGLGRRRAHPDDAVADLSGLEALLAHALREPGDRPNTNTNTSTSTDIGMGTDVAGGSEGELRAVAAFRAARDSGAHRARPRRRDDWRPRPARRHTARSLRVTLSALIAALALGGVAYAAIGSVTDGGGDDGGGRPERSASAPSGRSDTPSGAPSATDGAERDRPANAKDTEAHCRAYEKVQGRGQAMDSTAWQRLVTAAGGEQNVAAYCAAHAQQKAEKTPKAEKSPKAEKTPKADTGPKAETNPKAETSPRADQSPKAEKTVTPERSANSGKTRAANGG</sequence>
<gene>
    <name evidence="3" type="ORF">AB0E89_33915</name>
</gene>
<evidence type="ECO:0000313" key="3">
    <source>
        <dbReference type="EMBL" id="MEU3785476.1"/>
    </source>
</evidence>
<name>A0ABV2ZSC7_9ACTN</name>
<evidence type="ECO:0000313" key="4">
    <source>
        <dbReference type="Proteomes" id="UP001550739"/>
    </source>
</evidence>
<feature type="region of interest" description="Disordered" evidence="1">
    <location>
        <begin position="219"/>
        <end position="288"/>
    </location>
</feature>
<keyword evidence="2" id="KW-1133">Transmembrane helix</keyword>
<accession>A0ABV2ZSC7</accession>
<keyword evidence="2" id="KW-0472">Membrane</keyword>
<feature type="compositionally biased region" description="Polar residues" evidence="1">
    <location>
        <begin position="148"/>
        <end position="161"/>
    </location>
</feature>
<evidence type="ECO:0000256" key="1">
    <source>
        <dbReference type="SAM" id="MobiDB-lite"/>
    </source>
</evidence>
<feature type="region of interest" description="Disordered" evidence="1">
    <location>
        <begin position="77"/>
        <end position="103"/>
    </location>
</feature>
<keyword evidence="4" id="KW-1185">Reference proteome</keyword>
<feature type="region of interest" description="Disordered" evidence="1">
    <location>
        <begin position="35"/>
        <end position="63"/>
    </location>
</feature>
<comment type="caution">
    <text evidence="3">The sequence shown here is derived from an EMBL/GenBank/DDBJ whole genome shotgun (WGS) entry which is preliminary data.</text>
</comment>
<dbReference type="RefSeq" id="WP_361707101.1">
    <property type="nucleotide sequence ID" value="NZ_JBEZVE010000021.1"/>
</dbReference>
<reference evidence="3 4" key="1">
    <citation type="submission" date="2024-06" db="EMBL/GenBank/DDBJ databases">
        <title>The Natural Products Discovery Center: Release of the First 8490 Sequenced Strains for Exploring Actinobacteria Biosynthetic Diversity.</title>
        <authorList>
            <person name="Kalkreuter E."/>
            <person name="Kautsar S.A."/>
            <person name="Yang D."/>
            <person name="Bader C.D."/>
            <person name="Teijaro C.N."/>
            <person name="Fluegel L."/>
            <person name="Davis C.M."/>
            <person name="Simpson J.R."/>
            <person name="Lauterbach L."/>
            <person name="Steele A.D."/>
            <person name="Gui C."/>
            <person name="Meng S."/>
            <person name="Li G."/>
            <person name="Viehrig K."/>
            <person name="Ye F."/>
            <person name="Su P."/>
            <person name="Kiefer A.F."/>
            <person name="Nichols A."/>
            <person name="Cepeda A.J."/>
            <person name="Yan W."/>
            <person name="Fan B."/>
            <person name="Jiang Y."/>
            <person name="Adhikari A."/>
            <person name="Zheng C.-J."/>
            <person name="Schuster L."/>
            <person name="Cowan T.M."/>
            <person name="Smanski M.J."/>
            <person name="Chevrette M.G."/>
            <person name="De Carvalho L.P.S."/>
            <person name="Shen B."/>
        </authorList>
    </citation>
    <scope>NUCLEOTIDE SEQUENCE [LARGE SCALE GENOMIC DNA]</scope>
    <source>
        <strain evidence="3 4">NPDC033843</strain>
    </source>
</reference>
<feature type="compositionally biased region" description="Low complexity" evidence="1">
    <location>
        <begin position="44"/>
        <end position="53"/>
    </location>
</feature>
<keyword evidence="2" id="KW-0812">Transmembrane</keyword>
<feature type="compositionally biased region" description="Basic and acidic residues" evidence="1">
    <location>
        <begin position="166"/>
        <end position="189"/>
    </location>
</feature>
<dbReference type="EMBL" id="JBEZVE010000021">
    <property type="protein sequence ID" value="MEU3785476.1"/>
    <property type="molecule type" value="Genomic_DNA"/>
</dbReference>
<evidence type="ECO:0000256" key="2">
    <source>
        <dbReference type="SAM" id="Phobius"/>
    </source>
</evidence>